<evidence type="ECO:0000313" key="11">
    <source>
        <dbReference type="EMBL" id="PYH96732.1"/>
    </source>
</evidence>
<evidence type="ECO:0000259" key="8">
    <source>
        <dbReference type="Pfam" id="PF00394"/>
    </source>
</evidence>
<keyword evidence="3 7" id="KW-0732">Signal</keyword>
<dbReference type="CDD" id="cd13898">
    <property type="entry name" value="CuRO_3_Abr2_like"/>
    <property type="match status" value="1"/>
</dbReference>
<dbReference type="GO" id="GO:0052716">
    <property type="term" value="F:hydroquinone:oxygen oxidoreductase activity"/>
    <property type="evidence" value="ECO:0007669"/>
    <property type="project" value="UniProtKB-ARBA"/>
</dbReference>
<dbReference type="OrthoDB" id="2121828at2759"/>
<reference evidence="11 12" key="1">
    <citation type="submission" date="2018-02" db="EMBL/GenBank/DDBJ databases">
        <title>The genomes of Aspergillus section Nigri reveals drivers in fungal speciation.</title>
        <authorList>
            <consortium name="DOE Joint Genome Institute"/>
            <person name="Vesth T.C."/>
            <person name="Nybo J."/>
            <person name="Theobald S."/>
            <person name="Brandl J."/>
            <person name="Frisvad J.C."/>
            <person name="Nielsen K.F."/>
            <person name="Lyhne E.K."/>
            <person name="Kogle M.E."/>
            <person name="Kuo A."/>
            <person name="Riley R."/>
            <person name="Clum A."/>
            <person name="Nolan M."/>
            <person name="Lipzen A."/>
            <person name="Salamov A."/>
            <person name="Henrissat B."/>
            <person name="Wiebenga A."/>
            <person name="De vries R.P."/>
            <person name="Grigoriev I.V."/>
            <person name="Mortensen U.H."/>
            <person name="Andersen M.R."/>
            <person name="Baker S.E."/>
        </authorList>
    </citation>
    <scope>NUCLEOTIDE SEQUENCE [LARGE SCALE GENOMIC DNA]</scope>
    <source>
        <strain evidence="11 12">CBS 707.79</strain>
    </source>
</reference>
<dbReference type="GO" id="GO:0042440">
    <property type="term" value="P:pigment metabolic process"/>
    <property type="evidence" value="ECO:0007669"/>
    <property type="project" value="UniProtKB-ARBA"/>
</dbReference>
<dbReference type="SUPFAM" id="SSF49503">
    <property type="entry name" value="Cupredoxins"/>
    <property type="match status" value="3"/>
</dbReference>
<dbReference type="InterPro" id="IPR045087">
    <property type="entry name" value="Cu-oxidase_fam"/>
</dbReference>
<evidence type="ECO:0000256" key="7">
    <source>
        <dbReference type="SAM" id="SignalP"/>
    </source>
</evidence>
<evidence type="ECO:0000256" key="1">
    <source>
        <dbReference type="ARBA" id="ARBA00010609"/>
    </source>
</evidence>
<evidence type="ECO:0000256" key="4">
    <source>
        <dbReference type="ARBA" id="ARBA00023002"/>
    </source>
</evidence>
<dbReference type="PROSITE" id="PS00079">
    <property type="entry name" value="MULTICOPPER_OXIDASE1"/>
    <property type="match status" value="1"/>
</dbReference>
<dbReference type="PROSITE" id="PS00080">
    <property type="entry name" value="MULTICOPPER_OXIDASE2"/>
    <property type="match status" value="1"/>
</dbReference>
<dbReference type="InterPro" id="IPR011706">
    <property type="entry name" value="Cu-oxidase_C"/>
</dbReference>
<dbReference type="EMBL" id="KZ825834">
    <property type="protein sequence ID" value="PYH96732.1"/>
    <property type="molecule type" value="Genomic_DNA"/>
</dbReference>
<keyword evidence="6" id="KW-0325">Glycoprotein</keyword>
<feature type="domain" description="Plastocyanin-like" evidence="10">
    <location>
        <begin position="41"/>
        <end position="154"/>
    </location>
</feature>
<feature type="domain" description="Plastocyanin-like" evidence="8">
    <location>
        <begin position="181"/>
        <end position="369"/>
    </location>
</feature>
<evidence type="ECO:0000256" key="6">
    <source>
        <dbReference type="ARBA" id="ARBA00023180"/>
    </source>
</evidence>
<feature type="chain" id="PRO_5016392543" description="Laccase TilA" evidence="7">
    <location>
        <begin position="24"/>
        <end position="600"/>
    </location>
</feature>
<dbReference type="Gene3D" id="2.60.40.420">
    <property type="entry name" value="Cupredoxins - blue copper proteins"/>
    <property type="match status" value="3"/>
</dbReference>
<dbReference type="AlphaFoldDB" id="A0A319EY38"/>
<keyword evidence="12" id="KW-1185">Reference proteome</keyword>
<gene>
    <name evidence="11" type="ORF">BO71DRAFT_396861</name>
</gene>
<dbReference type="Pfam" id="PF00394">
    <property type="entry name" value="Cu-oxidase"/>
    <property type="match status" value="1"/>
</dbReference>
<dbReference type="STRING" id="1448320.A0A319EY38"/>
<dbReference type="GO" id="GO:0005507">
    <property type="term" value="F:copper ion binding"/>
    <property type="evidence" value="ECO:0007669"/>
    <property type="project" value="InterPro"/>
</dbReference>
<dbReference type="InterPro" id="IPR011707">
    <property type="entry name" value="Cu-oxidase-like_N"/>
</dbReference>
<proteinExistence type="inferred from homology"/>
<dbReference type="VEuPathDB" id="FungiDB:BO71DRAFT_396861"/>
<dbReference type="PANTHER" id="PTHR11709:SF488">
    <property type="entry name" value="LACCASE-RELATED"/>
    <property type="match status" value="1"/>
</dbReference>
<dbReference type="InterPro" id="IPR008972">
    <property type="entry name" value="Cupredoxin"/>
</dbReference>
<dbReference type="Pfam" id="PF07731">
    <property type="entry name" value="Cu-oxidase_2"/>
    <property type="match status" value="1"/>
</dbReference>
<keyword evidence="5" id="KW-0186">Copper</keyword>
<evidence type="ECO:0000259" key="9">
    <source>
        <dbReference type="Pfam" id="PF07731"/>
    </source>
</evidence>
<dbReference type="FunFam" id="2.60.40.420:FF:000061">
    <property type="entry name" value="Laccase TilA"/>
    <property type="match status" value="1"/>
</dbReference>
<feature type="signal peptide" evidence="7">
    <location>
        <begin position="1"/>
        <end position="23"/>
    </location>
</feature>
<dbReference type="PANTHER" id="PTHR11709">
    <property type="entry name" value="MULTI-COPPER OXIDASE"/>
    <property type="match status" value="1"/>
</dbReference>
<dbReference type="InterPro" id="IPR002355">
    <property type="entry name" value="Cu_oxidase_Cu_BS"/>
</dbReference>
<dbReference type="CDD" id="cd13876">
    <property type="entry name" value="CuRO_2_Abr2_like"/>
    <property type="match status" value="1"/>
</dbReference>
<dbReference type="Pfam" id="PF07732">
    <property type="entry name" value="Cu-oxidase_3"/>
    <property type="match status" value="1"/>
</dbReference>
<dbReference type="Proteomes" id="UP000247810">
    <property type="component" value="Unassembled WGS sequence"/>
</dbReference>
<keyword evidence="4" id="KW-0560">Oxidoreductase</keyword>
<evidence type="ECO:0000313" key="12">
    <source>
        <dbReference type="Proteomes" id="UP000247810"/>
    </source>
</evidence>
<name>A0A319EY38_9EURO</name>
<keyword evidence="2" id="KW-0479">Metal-binding</keyword>
<evidence type="ECO:0000256" key="2">
    <source>
        <dbReference type="ARBA" id="ARBA00022723"/>
    </source>
</evidence>
<dbReference type="InterPro" id="IPR033138">
    <property type="entry name" value="Cu_oxidase_CS"/>
</dbReference>
<dbReference type="InterPro" id="IPR001117">
    <property type="entry name" value="Cu-oxidase_2nd"/>
</dbReference>
<evidence type="ECO:0008006" key="13">
    <source>
        <dbReference type="Google" id="ProtNLM"/>
    </source>
</evidence>
<evidence type="ECO:0000256" key="5">
    <source>
        <dbReference type="ARBA" id="ARBA00023008"/>
    </source>
</evidence>
<dbReference type="FunFam" id="2.60.40.420:FF:000036">
    <property type="entry name" value="L-ascorbate oxidase"/>
    <property type="match status" value="1"/>
</dbReference>
<sequence length="600" mass="66310">MHPFRYGLLLLASVLCLVSWANGNAVHVRSTSNTVRFNVTLTWEDWAPAGVPRKMILMNGQFPGPTLQLREGDDVEFLVINNIPSNATVHFHGIEQLDTPWSDGVPGLSQKPILPGGRFLYKWRALQYGSYFYHAHTRGQIEDGLYGPIYIRPDDSVEKPFHLIANKTSDLQAMQAAEEKTTPLMLSDWRQLTSEEVWQGEEASGLDAYCANALLINGKGSISCPGQQAYNYLASAAQKQILGNQSMTDTGCISPMLASAQGDFPHNYSAIPPFMFYGCVPGNGGTEHFLVDPSAKYVSYDLISAAGVSMITFSIDEHSMYVYAIDGRYIEPTLVDAVTIANGNRYSVLVKLDKPAGTYSVRTANSGINQILSANATLTYDTPVQKQQRPSVASIDIHGSIVSSNYTLLNETTIVPFPVVVPSQDVAQTHVLKIDHYNASYRWRMGNSSLPLALETEAPLLYYPSTADPDLTIKSLNGTWIDLIFHVAGDLEPPHPIHKHNNKYFVIGQGTGAWNYSSVAEAMRYIPESFNLKTPQIRDTFTTPAAVTEDTWLALRYHVVNPGAWLLHCHIQVHLSGGMGLALLDGVDEWPEIPEEYRID</sequence>
<accession>A0A319EY38</accession>
<protein>
    <recommendedName>
        <fullName evidence="13">Laccase TilA</fullName>
    </recommendedName>
</protein>
<dbReference type="CDD" id="cd13850">
    <property type="entry name" value="CuRO_1_Abr2_like"/>
    <property type="match status" value="1"/>
</dbReference>
<evidence type="ECO:0000256" key="3">
    <source>
        <dbReference type="ARBA" id="ARBA00022729"/>
    </source>
</evidence>
<evidence type="ECO:0000259" key="10">
    <source>
        <dbReference type="Pfam" id="PF07732"/>
    </source>
</evidence>
<comment type="similarity">
    <text evidence="1">Belongs to the multicopper oxidase family.</text>
</comment>
<organism evidence="11 12">
    <name type="scientific">Aspergillus ellipticus CBS 707.79</name>
    <dbReference type="NCBI Taxonomy" id="1448320"/>
    <lineage>
        <taxon>Eukaryota</taxon>
        <taxon>Fungi</taxon>
        <taxon>Dikarya</taxon>
        <taxon>Ascomycota</taxon>
        <taxon>Pezizomycotina</taxon>
        <taxon>Eurotiomycetes</taxon>
        <taxon>Eurotiomycetidae</taxon>
        <taxon>Eurotiales</taxon>
        <taxon>Aspergillaceae</taxon>
        <taxon>Aspergillus</taxon>
        <taxon>Aspergillus subgen. Circumdati</taxon>
    </lineage>
</organism>
<feature type="domain" description="Plastocyanin-like" evidence="9">
    <location>
        <begin position="471"/>
        <end position="585"/>
    </location>
</feature>